<gene>
    <name evidence="1" type="ORF">J5Y05_30285</name>
</gene>
<evidence type="ECO:0000313" key="2">
    <source>
        <dbReference type="Proteomes" id="UP000677875"/>
    </source>
</evidence>
<evidence type="ECO:0000313" key="1">
    <source>
        <dbReference type="EMBL" id="MBQ0830742.1"/>
    </source>
</evidence>
<organism evidence="1 2">
    <name type="scientific">Streptomyces tagetis</name>
    <dbReference type="NCBI Taxonomy" id="2820809"/>
    <lineage>
        <taxon>Bacteria</taxon>
        <taxon>Bacillati</taxon>
        <taxon>Actinomycetota</taxon>
        <taxon>Actinomycetes</taxon>
        <taxon>Kitasatosporales</taxon>
        <taxon>Streptomycetaceae</taxon>
        <taxon>Streptomyces</taxon>
    </lineage>
</organism>
<protein>
    <submittedName>
        <fullName evidence="1">Uncharacterized protein</fullName>
    </submittedName>
</protein>
<sequence>MEPTARGKPGVKMTLRVYRMARDGTVTEDRGTVQVPEGEVPPTALDPLPPCACPVHRAGREAGR</sequence>
<accession>A0A941B5Z1</accession>
<dbReference type="EMBL" id="JAGPNL010000012">
    <property type="protein sequence ID" value="MBQ0830742.1"/>
    <property type="molecule type" value="Genomic_DNA"/>
</dbReference>
<reference evidence="1" key="1">
    <citation type="submission" date="2021-04" db="EMBL/GenBank/DDBJ databases">
        <title>Genome seq and assembly of Streptomyces sp. RG38.</title>
        <authorList>
            <person name="Chhetri G."/>
        </authorList>
    </citation>
    <scope>NUCLEOTIDE SEQUENCE</scope>
    <source>
        <strain evidence="1">RG38</strain>
    </source>
</reference>
<keyword evidence="2" id="KW-1185">Reference proteome</keyword>
<dbReference type="AlphaFoldDB" id="A0A941B5Z1"/>
<dbReference type="Proteomes" id="UP000677875">
    <property type="component" value="Unassembled WGS sequence"/>
</dbReference>
<comment type="caution">
    <text evidence="1">The sequence shown here is derived from an EMBL/GenBank/DDBJ whole genome shotgun (WGS) entry which is preliminary data.</text>
</comment>
<proteinExistence type="predicted"/>
<name>A0A941B5Z1_9ACTN</name>
<dbReference type="RefSeq" id="WP_210876506.1">
    <property type="nucleotide sequence ID" value="NZ_JAGPNL010000012.1"/>
</dbReference>